<name>A0A6C0JUS7_9ZZZZ</name>
<dbReference type="EMBL" id="MN740705">
    <property type="protein sequence ID" value="QHU09113.1"/>
    <property type="molecule type" value="Genomic_DNA"/>
</dbReference>
<evidence type="ECO:0000313" key="1">
    <source>
        <dbReference type="EMBL" id="QHU09113.1"/>
    </source>
</evidence>
<reference evidence="1" key="1">
    <citation type="journal article" date="2020" name="Nature">
        <title>Giant virus diversity and host interactions through global metagenomics.</title>
        <authorList>
            <person name="Schulz F."/>
            <person name="Roux S."/>
            <person name="Paez-Espino D."/>
            <person name="Jungbluth S."/>
            <person name="Walsh D.A."/>
            <person name="Denef V.J."/>
            <person name="McMahon K.D."/>
            <person name="Konstantinidis K.T."/>
            <person name="Eloe-Fadrosh E.A."/>
            <person name="Kyrpides N.C."/>
            <person name="Woyke T."/>
        </authorList>
    </citation>
    <scope>NUCLEOTIDE SEQUENCE</scope>
    <source>
        <strain evidence="1">GVMAG-S-1074260-58</strain>
    </source>
</reference>
<organism evidence="1">
    <name type="scientific">viral metagenome</name>
    <dbReference type="NCBI Taxonomy" id="1070528"/>
    <lineage>
        <taxon>unclassified sequences</taxon>
        <taxon>metagenomes</taxon>
        <taxon>organismal metagenomes</taxon>
    </lineage>
</organism>
<accession>A0A6C0JUS7</accession>
<protein>
    <recommendedName>
        <fullName evidence="2">START domain-containing protein</fullName>
    </recommendedName>
</protein>
<sequence length="204" mass="24045">MQKQIYTTELFKYRLLTHTMEQELSNRNGVSLMYKKNNDQIDFKLKLEIINNQFYLDTLIDFNIFKLIESLNTDIIECIHMEQTDDLDTMNICMVLKPIGKEVGLSQKYILSRTTKIQSNHNVQFISNDLKELGTIKLNVEAEPVRKNSAILNIDIMSRFHLNVTYSFNLELESELPIYMEKLPGQLIQKMFIRLKTWLETIQS</sequence>
<evidence type="ECO:0008006" key="2">
    <source>
        <dbReference type="Google" id="ProtNLM"/>
    </source>
</evidence>
<proteinExistence type="predicted"/>
<dbReference type="AlphaFoldDB" id="A0A6C0JUS7"/>